<feature type="signal peptide" evidence="2">
    <location>
        <begin position="1"/>
        <end position="28"/>
    </location>
</feature>
<dbReference type="OrthoDB" id="7362103at2"/>
<evidence type="ECO:0000313" key="5">
    <source>
        <dbReference type="Proteomes" id="UP000244940"/>
    </source>
</evidence>
<dbReference type="Pfam" id="PF13778">
    <property type="entry name" value="DUF4174"/>
    <property type="match status" value="1"/>
</dbReference>
<dbReference type="Proteomes" id="UP000244940">
    <property type="component" value="Unassembled WGS sequence"/>
</dbReference>
<dbReference type="EMBL" id="QEYD01000007">
    <property type="protein sequence ID" value="PWE28197.1"/>
    <property type="molecule type" value="Genomic_DNA"/>
</dbReference>
<reference evidence="4 5" key="1">
    <citation type="submission" date="2018-05" db="EMBL/GenBank/DDBJ databases">
        <title>Pararhodobacter marina sp. nov., isolated from deep-sea water of the Indian Ocean.</title>
        <authorList>
            <person name="Lai Q.Sr."/>
            <person name="Liu X."/>
            <person name="Shao Z."/>
        </authorList>
    </citation>
    <scope>NUCLEOTIDE SEQUENCE [LARGE SCALE GENOMIC DNA]</scope>
    <source>
        <strain evidence="4 5">CIC4N-9</strain>
    </source>
</reference>
<organism evidence="4 5">
    <name type="scientific">Pararhodobacter marinus</name>
    <dbReference type="NCBI Taxonomy" id="2184063"/>
    <lineage>
        <taxon>Bacteria</taxon>
        <taxon>Pseudomonadati</taxon>
        <taxon>Pseudomonadota</taxon>
        <taxon>Alphaproteobacteria</taxon>
        <taxon>Rhodobacterales</taxon>
        <taxon>Paracoccaceae</taxon>
        <taxon>Pararhodobacter</taxon>
    </lineage>
</organism>
<evidence type="ECO:0000259" key="3">
    <source>
        <dbReference type="Pfam" id="PF13778"/>
    </source>
</evidence>
<dbReference type="InterPro" id="IPR025232">
    <property type="entry name" value="DUF4174"/>
</dbReference>
<keyword evidence="5" id="KW-1185">Reference proteome</keyword>
<feature type="domain" description="DUF4174" evidence="3">
    <location>
        <begin position="57"/>
        <end position="158"/>
    </location>
</feature>
<name>A0A2U2C8K0_9RHOB</name>
<feature type="chain" id="PRO_5015631218" description="DUF4174 domain-containing protein" evidence="2">
    <location>
        <begin position="29"/>
        <end position="167"/>
    </location>
</feature>
<gene>
    <name evidence="4" type="ORF">C4N9_12690</name>
</gene>
<protein>
    <recommendedName>
        <fullName evidence="3">DUF4174 domain-containing protein</fullName>
    </recommendedName>
</protein>
<dbReference type="AlphaFoldDB" id="A0A2U2C8K0"/>
<keyword evidence="1 2" id="KW-0732">Signal</keyword>
<dbReference type="RefSeq" id="WP_109533704.1">
    <property type="nucleotide sequence ID" value="NZ_QEYD01000007.1"/>
</dbReference>
<evidence type="ECO:0000256" key="2">
    <source>
        <dbReference type="SAM" id="SignalP"/>
    </source>
</evidence>
<evidence type="ECO:0000313" key="4">
    <source>
        <dbReference type="EMBL" id="PWE28197.1"/>
    </source>
</evidence>
<accession>A0A2U2C8K0</accession>
<comment type="caution">
    <text evidence="4">The sequence shown here is derived from an EMBL/GenBank/DDBJ whole genome shotgun (WGS) entry which is preliminary data.</text>
</comment>
<dbReference type="GeneID" id="94365749"/>
<sequence length="167" mass="18719">MRFTLPATLLTLGLAAAMAVAVPPDLQAQDVSDVVPLESAEAPMAGLVILDAADVDLDQFLWEQRIVAVLADSPNDPAFQRQMREIAELPQDLVTRDVIVIVDTDRRSDSPLRLRLRPRGFMLAIIDKDGEIKQRRPAPRSVREISANIDRFPLRRQEMLERMPSGR</sequence>
<proteinExistence type="predicted"/>
<evidence type="ECO:0000256" key="1">
    <source>
        <dbReference type="ARBA" id="ARBA00022729"/>
    </source>
</evidence>